<dbReference type="SUPFAM" id="SSF56219">
    <property type="entry name" value="DNase I-like"/>
    <property type="match status" value="1"/>
</dbReference>
<feature type="region of interest" description="Disordered" evidence="1">
    <location>
        <begin position="32"/>
        <end position="60"/>
    </location>
</feature>
<dbReference type="AlphaFoldDB" id="A0AAV8VNC7"/>
<sequence length="298" mass="33902">MKCGESHSTQECAKNQRHPCQVCKLRRATPGQLHGVPHVVPQDKDKTDATTTNTSLPTNQVKRPLPPHYCLLRLLRSTNSHGVDNSCIDHYPLQHLQTQNTEAVAIATQSFFNAKSPTWHSRITTARGRALLNYTDAHNDLTILGPTEPTYYAPNHLPDVLDVAILKSIRLIAQISAQYEGSTVHNPVLLDVGRRQRDVGTFTRRFTDWGRFRAEMQKNTAIPVIETTDELEAAIPTLETDIKHALTQTTTETEVPRLTNPRRILPDDIKQLIRDRRRLKRLATRTRLPQHRHDLNVR</sequence>
<comment type="caution">
    <text evidence="2">The sequence shown here is derived from an EMBL/GenBank/DDBJ whole genome shotgun (WGS) entry which is preliminary data.</text>
</comment>
<dbReference type="InterPro" id="IPR036691">
    <property type="entry name" value="Endo/exonu/phosph_ase_sf"/>
</dbReference>
<reference evidence="2 3" key="1">
    <citation type="journal article" date="2023" name="Insect Mol. Biol.">
        <title>Genome sequencing provides insights into the evolution of gene families encoding plant cell wall-degrading enzymes in longhorned beetles.</title>
        <authorList>
            <person name="Shin N.R."/>
            <person name="Okamura Y."/>
            <person name="Kirsch R."/>
            <person name="Pauchet Y."/>
        </authorList>
    </citation>
    <scope>NUCLEOTIDE SEQUENCE [LARGE SCALE GENOMIC DNA]</scope>
    <source>
        <strain evidence="2">EAD_L_NR</strain>
    </source>
</reference>
<dbReference type="EMBL" id="JANEYG010000052">
    <property type="protein sequence ID" value="KAJ8915585.1"/>
    <property type="molecule type" value="Genomic_DNA"/>
</dbReference>
<evidence type="ECO:0000256" key="1">
    <source>
        <dbReference type="SAM" id="MobiDB-lite"/>
    </source>
</evidence>
<evidence type="ECO:0000313" key="2">
    <source>
        <dbReference type="EMBL" id="KAJ8915585.1"/>
    </source>
</evidence>
<dbReference type="PANTHER" id="PTHR33273">
    <property type="entry name" value="DOMAIN-CONTAINING PROTEIN, PUTATIVE-RELATED"/>
    <property type="match status" value="1"/>
</dbReference>
<proteinExistence type="predicted"/>
<protein>
    <submittedName>
        <fullName evidence="2">Uncharacterized protein</fullName>
    </submittedName>
</protein>
<dbReference type="Gene3D" id="3.60.10.10">
    <property type="entry name" value="Endonuclease/exonuclease/phosphatase"/>
    <property type="match status" value="1"/>
</dbReference>
<organism evidence="2 3">
    <name type="scientific">Exocentrus adspersus</name>
    <dbReference type="NCBI Taxonomy" id="1586481"/>
    <lineage>
        <taxon>Eukaryota</taxon>
        <taxon>Metazoa</taxon>
        <taxon>Ecdysozoa</taxon>
        <taxon>Arthropoda</taxon>
        <taxon>Hexapoda</taxon>
        <taxon>Insecta</taxon>
        <taxon>Pterygota</taxon>
        <taxon>Neoptera</taxon>
        <taxon>Endopterygota</taxon>
        <taxon>Coleoptera</taxon>
        <taxon>Polyphaga</taxon>
        <taxon>Cucujiformia</taxon>
        <taxon>Chrysomeloidea</taxon>
        <taxon>Cerambycidae</taxon>
        <taxon>Lamiinae</taxon>
        <taxon>Acanthocinini</taxon>
        <taxon>Exocentrus</taxon>
    </lineage>
</organism>
<keyword evidence="3" id="KW-1185">Reference proteome</keyword>
<dbReference type="PANTHER" id="PTHR33273:SF4">
    <property type="entry name" value="ENDONUCLEASE_EXONUCLEASE_PHOSPHATASE DOMAIN-CONTAINING PROTEIN"/>
    <property type="match status" value="1"/>
</dbReference>
<gene>
    <name evidence="2" type="ORF">NQ315_012470</name>
</gene>
<name>A0AAV8VNC7_9CUCU</name>
<evidence type="ECO:0000313" key="3">
    <source>
        <dbReference type="Proteomes" id="UP001159042"/>
    </source>
</evidence>
<accession>A0AAV8VNC7</accession>
<dbReference type="Proteomes" id="UP001159042">
    <property type="component" value="Unassembled WGS sequence"/>
</dbReference>